<gene>
    <name evidence="4" type="primary">LOC113849340</name>
</gene>
<dbReference type="RefSeq" id="XP_027334995.1">
    <property type="nucleotide sequence ID" value="XM_027479194.1"/>
</dbReference>
<evidence type="ECO:0000313" key="4">
    <source>
        <dbReference type="RefSeq" id="XP_027334995.1"/>
    </source>
</evidence>
<accession>A0A8B8JU96</accession>
<feature type="compositionally biased region" description="Polar residues" evidence="1">
    <location>
        <begin position="54"/>
        <end position="63"/>
    </location>
</feature>
<feature type="compositionally biased region" description="Low complexity" evidence="1">
    <location>
        <begin position="1"/>
        <end position="13"/>
    </location>
</feature>
<organism evidence="3 4">
    <name type="scientific">Abrus precatorius</name>
    <name type="common">Indian licorice</name>
    <name type="synonym">Glycine abrus</name>
    <dbReference type="NCBI Taxonomy" id="3816"/>
    <lineage>
        <taxon>Eukaryota</taxon>
        <taxon>Viridiplantae</taxon>
        <taxon>Streptophyta</taxon>
        <taxon>Embryophyta</taxon>
        <taxon>Tracheophyta</taxon>
        <taxon>Spermatophyta</taxon>
        <taxon>Magnoliopsida</taxon>
        <taxon>eudicotyledons</taxon>
        <taxon>Gunneridae</taxon>
        <taxon>Pentapetalae</taxon>
        <taxon>rosids</taxon>
        <taxon>fabids</taxon>
        <taxon>Fabales</taxon>
        <taxon>Fabaceae</taxon>
        <taxon>Papilionoideae</taxon>
        <taxon>50 kb inversion clade</taxon>
        <taxon>NPAAA clade</taxon>
        <taxon>indigoferoid/millettioid clade</taxon>
        <taxon>Abreae</taxon>
        <taxon>Abrus</taxon>
    </lineage>
</organism>
<dbReference type="OrthoDB" id="780193at2759"/>
<dbReference type="AlphaFoldDB" id="A0A8B8JU96"/>
<evidence type="ECO:0000256" key="1">
    <source>
        <dbReference type="SAM" id="MobiDB-lite"/>
    </source>
</evidence>
<proteinExistence type="predicted"/>
<protein>
    <submittedName>
        <fullName evidence="4">Rho GTPase-activating protein gacII-like isoform X1</fullName>
    </submittedName>
</protein>
<reference evidence="3" key="1">
    <citation type="journal article" date="2019" name="Toxins">
        <title>Detection of Abrin-Like and Prepropulchellin-Like Toxin Genes and Transcripts Using Whole Genome Sequencing and Full-Length Transcript Sequencing of Abrus precatorius.</title>
        <authorList>
            <person name="Hovde B.T."/>
            <person name="Daligault H.E."/>
            <person name="Hanschen E.R."/>
            <person name="Kunde Y.A."/>
            <person name="Johnson M.B."/>
            <person name="Starkenburg S.R."/>
            <person name="Johnson S.L."/>
        </authorList>
    </citation>
    <scope>NUCLEOTIDE SEQUENCE [LARGE SCALE GENOMIC DNA]</scope>
</reference>
<dbReference type="InterPro" id="IPR039609">
    <property type="entry name" value="VQ_15/22"/>
</dbReference>
<reference evidence="4" key="2">
    <citation type="submission" date="2025-08" db="UniProtKB">
        <authorList>
            <consortium name="RefSeq"/>
        </authorList>
    </citation>
    <scope>IDENTIFICATION</scope>
    <source>
        <tissue evidence="4">Young leaves</tissue>
    </source>
</reference>
<keyword evidence="3" id="KW-1185">Reference proteome</keyword>
<dbReference type="PANTHER" id="PTHR33179:SF4">
    <property type="entry name" value="VQ MOTIF-CONTAINING PROTEIN"/>
    <property type="match status" value="1"/>
</dbReference>
<dbReference type="Proteomes" id="UP000694853">
    <property type="component" value="Unplaced"/>
</dbReference>
<dbReference type="GeneID" id="113849340"/>
<evidence type="ECO:0000259" key="2">
    <source>
        <dbReference type="Pfam" id="PF05678"/>
    </source>
</evidence>
<feature type="compositionally biased region" description="Basic residues" evidence="1">
    <location>
        <begin position="174"/>
        <end position="183"/>
    </location>
</feature>
<dbReference type="InterPro" id="IPR008889">
    <property type="entry name" value="VQ"/>
</dbReference>
<feature type="region of interest" description="Disordered" evidence="1">
    <location>
        <begin position="1"/>
        <end position="74"/>
    </location>
</feature>
<feature type="domain" description="VQ" evidence="2">
    <location>
        <begin position="184"/>
        <end position="211"/>
    </location>
</feature>
<feature type="compositionally biased region" description="Pro residues" evidence="1">
    <location>
        <begin position="37"/>
        <end position="52"/>
    </location>
</feature>
<sequence length="456" mass="48922">MDSTNSGSMQSSSTAGDEEYDSRAESTISAFLNNNNNPPPPPPPPQPQPPPQQHVTPFTTNPSQHHHMFDPLSNYLDPTQRSVLNLDSVWSKVVRSEPNQPDLAGFIPSSSSPQNQAFVLSQLGGQTRGNVGAFPTTHNSLPPETASSRGGLLSVSTSNDQVHNNNSNNNMVRNPKKRSRASRRAPTTVLTTDTTNFRAMVQEFTGIPAPPFTSSPFPRTRLDLFATSSSSSAVRSLDPPTTPPPPYLLRPFAQKVQAQSSPIPPSFPPMIDALASNNNNNSCSSNPTSINYQQPINMHNPILSFQSILQTPPKYPQLGNNSSLLVASGTVDSHLKMGVLEELGLSHAHVNTHVGGGHHQNMVPSSSDGGALSRVNNNNNMRSPSLDWAQRVTNNDGGVLRSLGGTLNYRSNVSDQRVSNGKVNYSATPSDFHGDKGQDCVVVAAARSEENVQCAA</sequence>
<dbReference type="PANTHER" id="PTHR33179">
    <property type="entry name" value="VQ MOTIF-CONTAINING PROTEIN"/>
    <property type="match status" value="1"/>
</dbReference>
<dbReference type="KEGG" id="aprc:113849340"/>
<evidence type="ECO:0000313" key="3">
    <source>
        <dbReference type="Proteomes" id="UP000694853"/>
    </source>
</evidence>
<dbReference type="Pfam" id="PF05678">
    <property type="entry name" value="VQ"/>
    <property type="match status" value="1"/>
</dbReference>
<feature type="region of interest" description="Disordered" evidence="1">
    <location>
        <begin position="157"/>
        <end position="187"/>
    </location>
</feature>
<name>A0A8B8JU96_ABRPR</name>